<evidence type="ECO:0000313" key="3">
    <source>
        <dbReference type="Proteomes" id="UP000799118"/>
    </source>
</evidence>
<reference evidence="2" key="1">
    <citation type="journal article" date="2019" name="Environ. Microbiol.">
        <title>Fungal ecological strategies reflected in gene transcription - a case study of two litter decomposers.</title>
        <authorList>
            <person name="Barbi F."/>
            <person name="Kohler A."/>
            <person name="Barry K."/>
            <person name="Baskaran P."/>
            <person name="Daum C."/>
            <person name="Fauchery L."/>
            <person name="Ihrmark K."/>
            <person name="Kuo A."/>
            <person name="LaButti K."/>
            <person name="Lipzen A."/>
            <person name="Morin E."/>
            <person name="Grigoriev I.V."/>
            <person name="Henrissat B."/>
            <person name="Lindahl B."/>
            <person name="Martin F."/>
        </authorList>
    </citation>
    <scope>NUCLEOTIDE SEQUENCE</scope>
    <source>
        <strain evidence="2">JB14</strain>
    </source>
</reference>
<dbReference type="AlphaFoldDB" id="A0A6A4I3E5"/>
<feature type="region of interest" description="Disordered" evidence="1">
    <location>
        <begin position="271"/>
        <end position="294"/>
    </location>
</feature>
<gene>
    <name evidence="2" type="ORF">BT96DRAFT_972788</name>
</gene>
<name>A0A6A4I3E5_9AGAR</name>
<evidence type="ECO:0000313" key="2">
    <source>
        <dbReference type="EMBL" id="KAE9404961.1"/>
    </source>
</evidence>
<dbReference type="Proteomes" id="UP000799118">
    <property type="component" value="Unassembled WGS sequence"/>
</dbReference>
<keyword evidence="3" id="KW-1185">Reference proteome</keyword>
<accession>A0A6A4I3E5</accession>
<proteinExistence type="predicted"/>
<dbReference type="EMBL" id="ML769412">
    <property type="protein sequence ID" value="KAE9404961.1"/>
    <property type="molecule type" value="Genomic_DNA"/>
</dbReference>
<sequence length="313" mass="35080">MTRPRSYTFNSEISPSVVVVETYDSPNLTSHDLATSTSKFPNFMAVIKIIRSYLTSTVPPHTSNRFLTQLNIQISEAAHTLIFAEEMKGPEPAEEDNDERSGDRGLRGFVETALGPSIYLDAGLCRGYEELCGTSPPKDCKLTQNDLFSLLVASLLHGLSHSLSWRFLNHSNTPRLDEDTNEPESGNAFEEAVFGGTFAVVWERNSDKGQILKAAGIELRKKSNKRYYKVQADELKAFQYNLTNMKRHFCFQLNGPSSCAGAKIRTRPFHGDDIVEDEDPELSSTNQASDDEDPFHVTTHCAVAFRRMNMRSQ</sequence>
<protein>
    <submittedName>
        <fullName evidence="2">Uncharacterized protein</fullName>
    </submittedName>
</protein>
<evidence type="ECO:0000256" key="1">
    <source>
        <dbReference type="SAM" id="MobiDB-lite"/>
    </source>
</evidence>
<organism evidence="2 3">
    <name type="scientific">Gymnopus androsaceus JB14</name>
    <dbReference type="NCBI Taxonomy" id="1447944"/>
    <lineage>
        <taxon>Eukaryota</taxon>
        <taxon>Fungi</taxon>
        <taxon>Dikarya</taxon>
        <taxon>Basidiomycota</taxon>
        <taxon>Agaricomycotina</taxon>
        <taxon>Agaricomycetes</taxon>
        <taxon>Agaricomycetidae</taxon>
        <taxon>Agaricales</taxon>
        <taxon>Marasmiineae</taxon>
        <taxon>Omphalotaceae</taxon>
        <taxon>Gymnopus</taxon>
    </lineage>
</organism>